<accession>A0A392UM13</accession>
<keyword evidence="2" id="KW-1185">Reference proteome</keyword>
<sequence>MWVQFWNPTLRLRSEISQTLPVTNFPMHLGSGYDDSSDTYK</sequence>
<protein>
    <submittedName>
        <fullName evidence="1">Uncharacterized protein</fullName>
    </submittedName>
</protein>
<dbReference type="Proteomes" id="UP000265520">
    <property type="component" value="Unassembled WGS sequence"/>
</dbReference>
<evidence type="ECO:0000313" key="2">
    <source>
        <dbReference type="Proteomes" id="UP000265520"/>
    </source>
</evidence>
<proteinExistence type="predicted"/>
<dbReference type="AlphaFoldDB" id="A0A392UM13"/>
<reference evidence="1 2" key="1">
    <citation type="journal article" date="2018" name="Front. Plant Sci.">
        <title>Red Clover (Trifolium pratense) and Zigzag Clover (T. medium) - A Picture of Genomic Similarities and Differences.</title>
        <authorList>
            <person name="Dluhosova J."/>
            <person name="Istvanek J."/>
            <person name="Nedelnik J."/>
            <person name="Repkova J."/>
        </authorList>
    </citation>
    <scope>NUCLEOTIDE SEQUENCE [LARGE SCALE GENOMIC DNA]</scope>
    <source>
        <strain evidence="2">cv. 10/8</strain>
        <tissue evidence="1">Leaf</tissue>
    </source>
</reference>
<name>A0A392UM13_9FABA</name>
<evidence type="ECO:0000313" key="1">
    <source>
        <dbReference type="EMBL" id="MCI74679.1"/>
    </source>
</evidence>
<comment type="caution">
    <text evidence="1">The sequence shown here is derived from an EMBL/GenBank/DDBJ whole genome shotgun (WGS) entry which is preliminary data.</text>
</comment>
<organism evidence="1 2">
    <name type="scientific">Trifolium medium</name>
    <dbReference type="NCBI Taxonomy" id="97028"/>
    <lineage>
        <taxon>Eukaryota</taxon>
        <taxon>Viridiplantae</taxon>
        <taxon>Streptophyta</taxon>
        <taxon>Embryophyta</taxon>
        <taxon>Tracheophyta</taxon>
        <taxon>Spermatophyta</taxon>
        <taxon>Magnoliopsida</taxon>
        <taxon>eudicotyledons</taxon>
        <taxon>Gunneridae</taxon>
        <taxon>Pentapetalae</taxon>
        <taxon>rosids</taxon>
        <taxon>fabids</taxon>
        <taxon>Fabales</taxon>
        <taxon>Fabaceae</taxon>
        <taxon>Papilionoideae</taxon>
        <taxon>50 kb inversion clade</taxon>
        <taxon>NPAAA clade</taxon>
        <taxon>Hologalegina</taxon>
        <taxon>IRL clade</taxon>
        <taxon>Trifolieae</taxon>
        <taxon>Trifolium</taxon>
    </lineage>
</organism>
<dbReference type="EMBL" id="LXQA010865564">
    <property type="protein sequence ID" value="MCI74679.1"/>
    <property type="molecule type" value="Genomic_DNA"/>
</dbReference>
<feature type="non-terminal residue" evidence="1">
    <location>
        <position position="41"/>
    </location>
</feature>